<dbReference type="EC" id="4.2.1.17" evidence="4"/>
<organism evidence="4 5">
    <name type="scientific">Saltatorellus ferox</name>
    <dbReference type="NCBI Taxonomy" id="2528018"/>
    <lineage>
        <taxon>Bacteria</taxon>
        <taxon>Pseudomonadati</taxon>
        <taxon>Planctomycetota</taxon>
        <taxon>Planctomycetia</taxon>
        <taxon>Planctomycetia incertae sedis</taxon>
        <taxon>Saltatorellus</taxon>
    </lineage>
</organism>
<evidence type="ECO:0000256" key="2">
    <source>
        <dbReference type="ARBA" id="ARBA00023239"/>
    </source>
</evidence>
<gene>
    <name evidence="4" type="primary">echA8_1</name>
    <name evidence="4" type="ORF">Poly30_21100</name>
</gene>
<evidence type="ECO:0000256" key="1">
    <source>
        <dbReference type="ARBA" id="ARBA00005254"/>
    </source>
</evidence>
<dbReference type="FunFam" id="3.90.226.10:FF:000009">
    <property type="entry name" value="Carnitinyl-CoA dehydratase"/>
    <property type="match status" value="1"/>
</dbReference>
<dbReference type="Gene3D" id="1.10.12.10">
    <property type="entry name" value="Lyase 2-enoyl-coa Hydratase, Chain A, domain 2"/>
    <property type="match status" value="1"/>
</dbReference>
<name>A0A518ER86_9BACT</name>
<comment type="similarity">
    <text evidence="1 3">Belongs to the enoyl-CoA hydratase/isomerase family.</text>
</comment>
<keyword evidence="2 4" id="KW-0456">Lyase</keyword>
<dbReference type="CDD" id="cd06558">
    <property type="entry name" value="crotonase-like"/>
    <property type="match status" value="1"/>
</dbReference>
<dbReference type="GO" id="GO:0006635">
    <property type="term" value="P:fatty acid beta-oxidation"/>
    <property type="evidence" value="ECO:0007669"/>
    <property type="project" value="TreeGrafter"/>
</dbReference>
<reference evidence="4 5" key="1">
    <citation type="submission" date="2019-02" db="EMBL/GenBank/DDBJ databases">
        <title>Deep-cultivation of Planctomycetes and their phenomic and genomic characterization uncovers novel biology.</title>
        <authorList>
            <person name="Wiegand S."/>
            <person name="Jogler M."/>
            <person name="Boedeker C."/>
            <person name="Pinto D."/>
            <person name="Vollmers J."/>
            <person name="Rivas-Marin E."/>
            <person name="Kohn T."/>
            <person name="Peeters S.H."/>
            <person name="Heuer A."/>
            <person name="Rast P."/>
            <person name="Oberbeckmann S."/>
            <person name="Bunk B."/>
            <person name="Jeske O."/>
            <person name="Meyerdierks A."/>
            <person name="Storesund J.E."/>
            <person name="Kallscheuer N."/>
            <person name="Luecker S."/>
            <person name="Lage O.M."/>
            <person name="Pohl T."/>
            <person name="Merkel B.J."/>
            <person name="Hornburger P."/>
            <person name="Mueller R.-W."/>
            <person name="Bruemmer F."/>
            <person name="Labrenz M."/>
            <person name="Spormann A.M."/>
            <person name="Op den Camp H."/>
            <person name="Overmann J."/>
            <person name="Amann R."/>
            <person name="Jetten M.S.M."/>
            <person name="Mascher T."/>
            <person name="Medema M.H."/>
            <person name="Devos D.P."/>
            <person name="Kaster A.-K."/>
            <person name="Ovreas L."/>
            <person name="Rohde M."/>
            <person name="Galperin M.Y."/>
            <person name="Jogler C."/>
        </authorList>
    </citation>
    <scope>NUCLEOTIDE SEQUENCE [LARGE SCALE GENOMIC DNA]</scope>
    <source>
        <strain evidence="4 5">Poly30</strain>
    </source>
</reference>
<dbReference type="OrthoDB" id="370015at2"/>
<dbReference type="Proteomes" id="UP000320390">
    <property type="component" value="Chromosome"/>
</dbReference>
<dbReference type="FunFam" id="1.10.12.10:FF:000001">
    <property type="entry name" value="Probable enoyl-CoA hydratase, mitochondrial"/>
    <property type="match status" value="1"/>
</dbReference>
<evidence type="ECO:0000313" key="5">
    <source>
        <dbReference type="Proteomes" id="UP000320390"/>
    </source>
</evidence>
<accession>A0A518ER86</accession>
<dbReference type="InterPro" id="IPR029045">
    <property type="entry name" value="ClpP/crotonase-like_dom_sf"/>
</dbReference>
<dbReference type="PANTHER" id="PTHR11941">
    <property type="entry name" value="ENOYL-COA HYDRATASE-RELATED"/>
    <property type="match status" value="1"/>
</dbReference>
<dbReference type="SUPFAM" id="SSF52096">
    <property type="entry name" value="ClpP/crotonase"/>
    <property type="match status" value="1"/>
</dbReference>
<protein>
    <submittedName>
        <fullName evidence="4">Putative enoyl-CoA hydratase echA8</fullName>
        <ecNumber evidence="4">4.2.1.17</ecNumber>
    </submittedName>
</protein>
<dbReference type="GO" id="GO:0004300">
    <property type="term" value="F:enoyl-CoA hydratase activity"/>
    <property type="evidence" value="ECO:0007669"/>
    <property type="project" value="UniProtKB-EC"/>
</dbReference>
<dbReference type="InterPro" id="IPR001753">
    <property type="entry name" value="Enoyl-CoA_hydra/iso"/>
</dbReference>
<dbReference type="AlphaFoldDB" id="A0A518ER86"/>
<dbReference type="InterPro" id="IPR018376">
    <property type="entry name" value="Enoyl-CoA_hyd/isom_CS"/>
</dbReference>
<keyword evidence="5" id="KW-1185">Reference proteome</keyword>
<dbReference type="PANTHER" id="PTHR11941:SF54">
    <property type="entry name" value="ENOYL-COA HYDRATASE, MITOCHONDRIAL"/>
    <property type="match status" value="1"/>
</dbReference>
<dbReference type="Gene3D" id="3.90.226.10">
    <property type="entry name" value="2-enoyl-CoA Hydratase, Chain A, domain 1"/>
    <property type="match status" value="1"/>
</dbReference>
<dbReference type="PROSITE" id="PS00166">
    <property type="entry name" value="ENOYL_COA_HYDRATASE"/>
    <property type="match status" value="1"/>
</dbReference>
<dbReference type="InterPro" id="IPR014748">
    <property type="entry name" value="Enoyl-CoA_hydra_C"/>
</dbReference>
<sequence length="276" mass="29983">MTPEPTVLEQFPSDVPDQPELVTMSREGDLVWLTIDRPEVMNCLSFPTLRRFRTLLEELRGDLSIRCILITGAGERAFCAGADLKERKTMPAERVPDFVRNIRGVMDDVANMPQPTVAVVQGFAFGGGTELMLACDLRIAASEATFGLTETTLAIIPGAGGTQRLPRLIGSSRAKDLILTGRKLDAAEAERIGLLNRVAPRAELRAAATELAETIASNGPVAVRAAKAAIDLGTEAPIQEGLEIEAKCYERVLPTQDRLEALAAFAEKRKPRYEGR</sequence>
<evidence type="ECO:0000256" key="3">
    <source>
        <dbReference type="RuleBase" id="RU003707"/>
    </source>
</evidence>
<proteinExistence type="inferred from homology"/>
<dbReference type="Pfam" id="PF00378">
    <property type="entry name" value="ECH_1"/>
    <property type="match status" value="1"/>
</dbReference>
<dbReference type="RefSeq" id="WP_145196925.1">
    <property type="nucleotide sequence ID" value="NZ_CP036434.1"/>
</dbReference>
<evidence type="ECO:0000313" key="4">
    <source>
        <dbReference type="EMBL" id="QDV06600.1"/>
    </source>
</evidence>
<dbReference type="EMBL" id="CP036434">
    <property type="protein sequence ID" value="QDV06600.1"/>
    <property type="molecule type" value="Genomic_DNA"/>
</dbReference>